<accession>A0AAW1SUQ1</accession>
<dbReference type="InterPro" id="IPR032675">
    <property type="entry name" value="LRR_dom_sf"/>
</dbReference>
<dbReference type="SUPFAM" id="SSF81383">
    <property type="entry name" value="F-box domain"/>
    <property type="match status" value="2"/>
</dbReference>
<evidence type="ECO:0000313" key="3">
    <source>
        <dbReference type="EMBL" id="KAK9856477.1"/>
    </source>
</evidence>
<comment type="subcellular location">
    <subcellularLocation>
        <location evidence="1">Cytoplasm</location>
        <location evidence="1">Cytoskeleton</location>
        <location evidence="1">Cilium axoneme</location>
    </subcellularLocation>
</comment>
<dbReference type="PANTHER" id="PTHR38926:SF5">
    <property type="entry name" value="F-BOX AND LEUCINE-RICH REPEAT PROTEIN 6"/>
    <property type="match status" value="1"/>
</dbReference>
<evidence type="ECO:0000313" key="4">
    <source>
        <dbReference type="Proteomes" id="UP001485043"/>
    </source>
</evidence>
<dbReference type="EMBL" id="JALJOV010001007">
    <property type="protein sequence ID" value="KAK9856477.1"/>
    <property type="molecule type" value="Genomic_DNA"/>
</dbReference>
<comment type="caution">
    <text evidence="3">The sequence shown here is derived from an EMBL/GenBank/DDBJ whole genome shotgun (WGS) entry which is preliminary data.</text>
</comment>
<evidence type="ECO:0000256" key="1">
    <source>
        <dbReference type="ARBA" id="ARBA00004430"/>
    </source>
</evidence>
<keyword evidence="4" id="KW-1185">Reference proteome</keyword>
<dbReference type="CDD" id="cd09917">
    <property type="entry name" value="F-box_SF"/>
    <property type="match status" value="1"/>
</dbReference>
<proteinExistence type="predicted"/>
<sequence>MPSDVIQKILLRLGTTDKRTVPAVCRSWAEIASSAESFWSELHIDAAKDECDLFKVMQWLAKHGPKVGSLWLHCDAWTSSDGSSERSWSRYQNGLVGLLPLVPNLTKFQFVGDKNFFDPCSNFWIFQCLPGLRSLSMHLEAKGGWRQDSLQPLTCLTSLEELDLTIWNMTNVPMLLPPDFSRLTSLTDLTLIRMPALPWEVVDEAQSTLNLAQAVSNLTNLCTLTIGDIVENVPAQFSRLQRLTGLRLDSDAWRADQRLALITRLIHVRGMTGRPGLASLSGIPSDVLLNIFSRLDSTDRRLAVPLVCKSWARLAADAESFWSELSTGINCCLPPAHHYHKEPAYDYFKVMRFLAKHGMKVRDLWLRGSEFHGMSDSKSRGLTGGMVGLLALVPHLDRLNFKCGRGFFAPRHNMYILRHLPALRSLQLYVEASRGWPLDTLEPLTWLPGLEKLELSVNRMTHIPLLLPPEFSRLTTLSCLSLTRDLHYQEWDAACDVPNLAQAISHLTGLRSLELQGVADVVPAVLSRLQHLSYLQLGGFQSHWPPLVLPAALRHCVSLRHIFFNRCVSDASYDEWLSICQSLQAIPSLRTLHLANMDFSEVPTDAWVFPFGLTDLHLYGCGLRAMPEAISVRVEFEGPFSVMIEGDRAAGQQSP</sequence>
<dbReference type="PANTHER" id="PTHR38926">
    <property type="entry name" value="F-BOX DOMAIN CONTAINING PROTEIN, EXPRESSED"/>
    <property type="match status" value="1"/>
</dbReference>
<dbReference type="Gene3D" id="3.80.10.10">
    <property type="entry name" value="Ribonuclease Inhibitor"/>
    <property type="match status" value="2"/>
</dbReference>
<feature type="domain" description="F-box" evidence="2">
    <location>
        <begin position="1"/>
        <end position="42"/>
    </location>
</feature>
<protein>
    <recommendedName>
        <fullName evidence="2">F-box domain-containing protein</fullName>
    </recommendedName>
</protein>
<dbReference type="AlphaFoldDB" id="A0AAW1SUQ1"/>
<dbReference type="SUPFAM" id="SSF52047">
    <property type="entry name" value="RNI-like"/>
    <property type="match status" value="1"/>
</dbReference>
<dbReference type="InterPro" id="IPR001810">
    <property type="entry name" value="F-box_dom"/>
</dbReference>
<name>A0AAW1SUQ1_9CHLO</name>
<dbReference type="InterPro" id="IPR036047">
    <property type="entry name" value="F-box-like_dom_sf"/>
</dbReference>
<gene>
    <name evidence="3" type="ORF">WJX84_003306</name>
</gene>
<dbReference type="Pfam" id="PF12937">
    <property type="entry name" value="F-box-like"/>
    <property type="match status" value="2"/>
</dbReference>
<evidence type="ECO:0000259" key="2">
    <source>
        <dbReference type="PROSITE" id="PS50181"/>
    </source>
</evidence>
<feature type="domain" description="F-box" evidence="2">
    <location>
        <begin position="277"/>
        <end position="325"/>
    </location>
</feature>
<dbReference type="GO" id="GO:0005930">
    <property type="term" value="C:axoneme"/>
    <property type="evidence" value="ECO:0007669"/>
    <property type="project" value="UniProtKB-SubCell"/>
</dbReference>
<dbReference type="Gene3D" id="1.20.1280.50">
    <property type="match status" value="2"/>
</dbReference>
<organism evidence="3 4">
    <name type="scientific">Apatococcus fuscideae</name>
    <dbReference type="NCBI Taxonomy" id="2026836"/>
    <lineage>
        <taxon>Eukaryota</taxon>
        <taxon>Viridiplantae</taxon>
        <taxon>Chlorophyta</taxon>
        <taxon>core chlorophytes</taxon>
        <taxon>Trebouxiophyceae</taxon>
        <taxon>Chlorellales</taxon>
        <taxon>Chlorellaceae</taxon>
        <taxon>Apatococcus</taxon>
    </lineage>
</organism>
<reference evidence="3 4" key="1">
    <citation type="journal article" date="2024" name="Nat. Commun.">
        <title>Phylogenomics reveals the evolutionary origins of lichenization in chlorophyte algae.</title>
        <authorList>
            <person name="Puginier C."/>
            <person name="Libourel C."/>
            <person name="Otte J."/>
            <person name="Skaloud P."/>
            <person name="Haon M."/>
            <person name="Grisel S."/>
            <person name="Petersen M."/>
            <person name="Berrin J.G."/>
            <person name="Delaux P.M."/>
            <person name="Dal Grande F."/>
            <person name="Keller J."/>
        </authorList>
    </citation>
    <scope>NUCLEOTIDE SEQUENCE [LARGE SCALE GENOMIC DNA]</scope>
    <source>
        <strain evidence="3 4">SAG 2523</strain>
    </source>
</reference>
<dbReference type="SMART" id="SM00256">
    <property type="entry name" value="FBOX"/>
    <property type="match status" value="2"/>
</dbReference>
<dbReference type="PROSITE" id="PS50181">
    <property type="entry name" value="FBOX"/>
    <property type="match status" value="2"/>
</dbReference>
<dbReference type="SUPFAM" id="SSF52058">
    <property type="entry name" value="L domain-like"/>
    <property type="match status" value="1"/>
</dbReference>
<dbReference type="Proteomes" id="UP001485043">
    <property type="component" value="Unassembled WGS sequence"/>
</dbReference>